<dbReference type="NCBIfam" id="NF007316">
    <property type="entry name" value="PRK09802.1"/>
    <property type="match status" value="1"/>
</dbReference>
<keyword evidence="1" id="KW-0678">Repressor</keyword>
<dbReference type="GO" id="GO:0003700">
    <property type="term" value="F:DNA-binding transcription factor activity"/>
    <property type="evidence" value="ECO:0007669"/>
    <property type="project" value="InterPro"/>
</dbReference>
<evidence type="ECO:0000259" key="7">
    <source>
        <dbReference type="PROSITE" id="PS51000"/>
    </source>
</evidence>
<dbReference type="InterPro" id="IPR018356">
    <property type="entry name" value="Tscrpt_reg_HTH_DeoR_CS"/>
</dbReference>
<dbReference type="SMART" id="SM00420">
    <property type="entry name" value="HTH_DEOR"/>
    <property type="match status" value="1"/>
</dbReference>
<dbReference type="SUPFAM" id="SSF46785">
    <property type="entry name" value="Winged helix' DNA-binding domain"/>
    <property type="match status" value="1"/>
</dbReference>
<dbReference type="InterPro" id="IPR014036">
    <property type="entry name" value="DeoR-like_C"/>
</dbReference>
<dbReference type="Proteomes" id="UP000254428">
    <property type="component" value="Unassembled WGS sequence"/>
</dbReference>
<proteinExistence type="predicted"/>
<dbReference type="EMBL" id="UGBT01000002">
    <property type="protein sequence ID" value="STH70140.1"/>
    <property type="molecule type" value="Genomic_DNA"/>
</dbReference>
<feature type="domain" description="HTH deoR-type" evidence="7">
    <location>
        <begin position="15"/>
        <end position="70"/>
    </location>
</feature>
<comment type="function">
    <text evidence="5">Probable repressor for the aga operon for N-acetyl galactosamine transport and metabolism.</text>
</comment>
<dbReference type="GO" id="GO:0003677">
    <property type="term" value="F:DNA binding"/>
    <property type="evidence" value="ECO:0007669"/>
    <property type="project" value="UniProtKB-KW"/>
</dbReference>
<keyword evidence="2" id="KW-0805">Transcription regulation</keyword>
<organism evidence="8 9">
    <name type="scientific">Escherichia coli</name>
    <dbReference type="NCBI Taxonomy" id="562"/>
    <lineage>
        <taxon>Bacteria</taxon>
        <taxon>Pseudomonadati</taxon>
        <taxon>Pseudomonadota</taxon>
        <taxon>Gammaproteobacteria</taxon>
        <taxon>Enterobacterales</taxon>
        <taxon>Enterobacteriaceae</taxon>
        <taxon>Escherichia</taxon>
    </lineage>
</organism>
<keyword evidence="3" id="KW-0238">DNA-binding</keyword>
<evidence type="ECO:0000256" key="3">
    <source>
        <dbReference type="ARBA" id="ARBA00023125"/>
    </source>
</evidence>
<dbReference type="Pfam" id="PF08220">
    <property type="entry name" value="HTH_DeoR"/>
    <property type="match status" value="1"/>
</dbReference>
<dbReference type="PANTHER" id="PTHR30363">
    <property type="entry name" value="HTH-TYPE TRANSCRIPTIONAL REGULATOR SRLR-RELATED"/>
    <property type="match status" value="1"/>
</dbReference>
<evidence type="ECO:0000256" key="1">
    <source>
        <dbReference type="ARBA" id="ARBA00022491"/>
    </source>
</evidence>
<reference evidence="8 9" key="1">
    <citation type="submission" date="2018-06" db="EMBL/GenBank/DDBJ databases">
        <authorList>
            <consortium name="Pathogen Informatics"/>
            <person name="Doyle S."/>
        </authorList>
    </citation>
    <scope>NUCLEOTIDE SEQUENCE [LARGE SCALE GENOMIC DNA]</scope>
    <source>
        <strain evidence="8 9">NCTC11341</strain>
    </source>
</reference>
<dbReference type="PROSITE" id="PS51000">
    <property type="entry name" value="HTH_DEOR_2"/>
    <property type="match status" value="1"/>
</dbReference>
<dbReference type="InterPro" id="IPR050313">
    <property type="entry name" value="Carb_Metab_HTH_regulators"/>
</dbReference>
<dbReference type="InterPro" id="IPR001034">
    <property type="entry name" value="DeoR_HTH"/>
</dbReference>
<dbReference type="InterPro" id="IPR036390">
    <property type="entry name" value="WH_DNA-bd_sf"/>
</dbReference>
<keyword evidence="4" id="KW-0804">Transcription</keyword>
<evidence type="ECO:0000256" key="2">
    <source>
        <dbReference type="ARBA" id="ARBA00023015"/>
    </source>
</evidence>
<dbReference type="AlphaFoldDB" id="A0A376NVD8"/>
<protein>
    <recommendedName>
        <fullName evidence="6">Putative aga operon transcriptional repressor</fullName>
    </recommendedName>
</protein>
<dbReference type="Pfam" id="PF00455">
    <property type="entry name" value="DeoRC"/>
    <property type="match status" value="1"/>
</dbReference>
<dbReference type="Gene3D" id="1.10.10.10">
    <property type="entry name" value="Winged helix-like DNA-binding domain superfamily/Winged helix DNA-binding domain"/>
    <property type="match status" value="1"/>
</dbReference>
<evidence type="ECO:0000313" key="9">
    <source>
        <dbReference type="Proteomes" id="UP000254428"/>
    </source>
</evidence>
<dbReference type="InterPro" id="IPR037171">
    <property type="entry name" value="NagB/RpiA_transferase-like"/>
</dbReference>
<gene>
    <name evidence="8" type="primary">agaR</name>
    <name evidence="8" type="ORF">NCTC11341_01686</name>
</gene>
<name>A0A376NVD8_ECOLX</name>
<dbReference type="SMART" id="SM01134">
    <property type="entry name" value="DeoRC"/>
    <property type="match status" value="1"/>
</dbReference>
<accession>A0A376NVD8</accession>
<evidence type="ECO:0000256" key="4">
    <source>
        <dbReference type="ARBA" id="ARBA00023163"/>
    </source>
</evidence>
<dbReference type="FunFam" id="1.10.10.10:FF:000258">
    <property type="entry name" value="DeoR family transcriptional regulator"/>
    <property type="match status" value="1"/>
</dbReference>
<dbReference type="PANTHER" id="PTHR30363:SF44">
    <property type="entry name" value="AGA OPERON TRANSCRIPTIONAL REPRESSOR-RELATED"/>
    <property type="match status" value="1"/>
</dbReference>
<dbReference type="Gene3D" id="3.40.50.1360">
    <property type="match status" value="1"/>
</dbReference>
<evidence type="ECO:0000256" key="6">
    <source>
        <dbReference type="ARBA" id="ARBA00071193"/>
    </source>
</evidence>
<evidence type="ECO:0000256" key="5">
    <source>
        <dbReference type="ARBA" id="ARBA00054212"/>
    </source>
</evidence>
<dbReference type="FunFam" id="3.40.50.1360:FF:000008">
    <property type="entry name" value="Transcriptional regulator, DeoR family"/>
    <property type="match status" value="1"/>
</dbReference>
<dbReference type="PROSITE" id="PS00894">
    <property type="entry name" value="HTH_DEOR_1"/>
    <property type="match status" value="1"/>
</dbReference>
<sequence length="297" mass="32604">MSNTDASGEKRVTGTSERREQIIQRLRQQGSVQVNDLSALYGVSTVTIRNDLAFLEKQGIAVRAYGGALICDSTTPSVEPSVEDKSALNTAMKRSVAKAAVELIQPGHRVILDSGTTTFEIARLMRKHTDVIAMTNGMNVANALLEAEGVELLMTGGHLRRQSQSFYGDQAEQSLQNYHFDMLFLGVDAIDLERGVSTHNEDEARLNRRMCEVAERIIVVTDSSKFNRSSLHKIIDTQRIDMIIVDEGIPADSLEGLRKAGVEVILVGGVRKGARWSTRMRSAGIVNTINGFLLFLG</sequence>
<evidence type="ECO:0000313" key="8">
    <source>
        <dbReference type="EMBL" id="STH70140.1"/>
    </source>
</evidence>
<dbReference type="InterPro" id="IPR036388">
    <property type="entry name" value="WH-like_DNA-bd_sf"/>
</dbReference>
<dbReference type="SUPFAM" id="SSF100950">
    <property type="entry name" value="NagB/RpiA/CoA transferase-like"/>
    <property type="match status" value="1"/>
</dbReference>
<dbReference type="NCBIfam" id="NF040755">
    <property type="entry name" value="AgaR"/>
    <property type="match status" value="1"/>
</dbReference>
<dbReference type="InterPro" id="IPR047779">
    <property type="entry name" value="AgaR-like"/>
</dbReference>